<evidence type="ECO:0000313" key="1">
    <source>
        <dbReference type="EMBL" id="MPC85132.1"/>
    </source>
</evidence>
<dbReference type="AlphaFoldDB" id="A0A5B7IMN8"/>
<organism evidence="1 2">
    <name type="scientific">Portunus trituberculatus</name>
    <name type="common">Swimming crab</name>
    <name type="synonym">Neptunus trituberculatus</name>
    <dbReference type="NCBI Taxonomy" id="210409"/>
    <lineage>
        <taxon>Eukaryota</taxon>
        <taxon>Metazoa</taxon>
        <taxon>Ecdysozoa</taxon>
        <taxon>Arthropoda</taxon>
        <taxon>Crustacea</taxon>
        <taxon>Multicrustacea</taxon>
        <taxon>Malacostraca</taxon>
        <taxon>Eumalacostraca</taxon>
        <taxon>Eucarida</taxon>
        <taxon>Decapoda</taxon>
        <taxon>Pleocyemata</taxon>
        <taxon>Brachyura</taxon>
        <taxon>Eubrachyura</taxon>
        <taxon>Portunoidea</taxon>
        <taxon>Portunidae</taxon>
        <taxon>Portuninae</taxon>
        <taxon>Portunus</taxon>
    </lineage>
</organism>
<gene>
    <name evidence="1" type="ORF">E2C01_079892</name>
</gene>
<reference evidence="1 2" key="1">
    <citation type="submission" date="2019-05" db="EMBL/GenBank/DDBJ databases">
        <title>Another draft genome of Portunus trituberculatus and its Hox gene families provides insights of decapod evolution.</title>
        <authorList>
            <person name="Jeong J.-H."/>
            <person name="Song I."/>
            <person name="Kim S."/>
            <person name="Choi T."/>
            <person name="Kim D."/>
            <person name="Ryu S."/>
            <person name="Kim W."/>
        </authorList>
    </citation>
    <scope>NUCLEOTIDE SEQUENCE [LARGE SCALE GENOMIC DNA]</scope>
    <source>
        <tissue evidence="1">Muscle</tissue>
    </source>
</reference>
<accession>A0A5B7IMN8</accession>
<name>A0A5B7IMN8_PORTR</name>
<keyword evidence="2" id="KW-1185">Reference proteome</keyword>
<dbReference type="Proteomes" id="UP000324222">
    <property type="component" value="Unassembled WGS sequence"/>
</dbReference>
<protein>
    <submittedName>
        <fullName evidence="1">Uncharacterized protein</fullName>
    </submittedName>
</protein>
<sequence length="92" mass="10997">MREWNQEMREVRQKRKMDIMGQETREVALKMDLKREEEMRLVVKEARELTGKHFEQLRCDLPEELVDTGAAMTFVREEVVAAQHLPVLDQQQ</sequence>
<evidence type="ECO:0000313" key="2">
    <source>
        <dbReference type="Proteomes" id="UP000324222"/>
    </source>
</evidence>
<comment type="caution">
    <text evidence="1">The sequence shown here is derived from an EMBL/GenBank/DDBJ whole genome shotgun (WGS) entry which is preliminary data.</text>
</comment>
<dbReference type="EMBL" id="VSRR010067445">
    <property type="protein sequence ID" value="MPC85132.1"/>
    <property type="molecule type" value="Genomic_DNA"/>
</dbReference>
<proteinExistence type="predicted"/>